<dbReference type="InterPro" id="IPR053953">
    <property type="entry name" value="NirdL-like_HTH"/>
</dbReference>
<dbReference type="Pfam" id="PF22451">
    <property type="entry name" value="NirdL-like_HTH"/>
    <property type="match status" value="2"/>
</dbReference>
<dbReference type="InterPro" id="IPR036388">
    <property type="entry name" value="WH-like_DNA-bd_sf"/>
</dbReference>
<proteinExistence type="inferred from homology"/>
<comment type="catalytic activity">
    <reaction evidence="5">
        <text>siroheme + 2 H(+) = 12,18-didecarboxysiroheme + 2 CO2</text>
        <dbReference type="Rhea" id="RHEA:19093"/>
        <dbReference type="ChEBI" id="CHEBI:15378"/>
        <dbReference type="ChEBI" id="CHEBI:16526"/>
        <dbReference type="ChEBI" id="CHEBI:60052"/>
        <dbReference type="ChEBI" id="CHEBI:140497"/>
        <dbReference type="EC" id="4.1.1.111"/>
    </reaction>
</comment>
<evidence type="ECO:0000313" key="9">
    <source>
        <dbReference type="Proteomes" id="UP000183954"/>
    </source>
</evidence>
<dbReference type="EC" id="4.1.1.111" evidence="4"/>
<dbReference type="SUPFAM" id="SSF46785">
    <property type="entry name" value="Winged helix' DNA-binding domain"/>
    <property type="match status" value="1"/>
</dbReference>
<evidence type="ECO:0000259" key="6">
    <source>
        <dbReference type="Pfam" id="PF17805"/>
    </source>
</evidence>
<organism evidence="8 9">
    <name type="scientific">Desulfosporosinus lacus DSM 15449</name>
    <dbReference type="NCBI Taxonomy" id="1121420"/>
    <lineage>
        <taxon>Bacteria</taxon>
        <taxon>Bacillati</taxon>
        <taxon>Bacillota</taxon>
        <taxon>Clostridia</taxon>
        <taxon>Eubacteriales</taxon>
        <taxon>Desulfitobacteriaceae</taxon>
        <taxon>Desulfosporosinus</taxon>
    </lineage>
</organism>
<dbReference type="InterPro" id="IPR040523">
    <property type="entry name" value="AsnC_trans_reg2"/>
</dbReference>
<feature type="domain" description="Siroheme decarboxylase AsnC-like ligand binding" evidence="6">
    <location>
        <begin position="61"/>
        <end position="141"/>
    </location>
</feature>
<evidence type="ECO:0000256" key="1">
    <source>
        <dbReference type="ARBA" id="ARBA00023239"/>
    </source>
</evidence>
<keyword evidence="9" id="KW-1185">Reference proteome</keyword>
<gene>
    <name evidence="8" type="ORF">SAMN02746098_02024</name>
</gene>
<dbReference type="Gene3D" id="3.30.70.3460">
    <property type="match status" value="2"/>
</dbReference>
<dbReference type="AlphaFoldDB" id="A0A1M5XHG2"/>
<dbReference type="RefSeq" id="WP_073029609.1">
    <property type="nucleotide sequence ID" value="NZ_FQXJ01000006.1"/>
</dbReference>
<sequence length="340" mass="38598">MDATDRSLLNAIQNDFPIAEYPYRILGEAVGIDETDAFIRIQQLRQDGIIRRLGGVFDSRRLGYYSTLCAGKIPEEKIPVLAELLDGISGVTHNYIRDHAYNVWFTLIARSHSVAESILQNIHEVMGLTDIFTLPASRVFKINVNFDFDQSIDDMEREEGQNTSGDDVLRGAHKEEVPPYELTNDEIVLIRVIQGNLPDSPTPFTVLAESIHWPTDKVISVANRLLEVKILRRFGAVLRHQKAGFVANAMGVWQVDQEEADKVGQIMARFKEVSHCYQRPTLPDWPYNIFTMIHGRSAEDCEDIMKRISLATGVKTYSMLFSVAELKKSSMQYFLEEEAD</sequence>
<dbReference type="InterPro" id="IPR050684">
    <property type="entry name" value="HTH-Siroheme_Decarb"/>
</dbReference>
<name>A0A1M5XHG2_9FIRM</name>
<evidence type="ECO:0000313" key="8">
    <source>
        <dbReference type="EMBL" id="SHH99260.1"/>
    </source>
</evidence>
<dbReference type="STRING" id="1121420.SAMN02746098_02024"/>
<dbReference type="PANTHER" id="PTHR43413">
    <property type="entry name" value="TRANSCRIPTIONAL REGULATOR, ASNC FAMILY"/>
    <property type="match status" value="1"/>
</dbReference>
<dbReference type="EMBL" id="FQXJ01000006">
    <property type="protein sequence ID" value="SHH99260.1"/>
    <property type="molecule type" value="Genomic_DNA"/>
</dbReference>
<feature type="domain" description="Siroheme decarboxylase NirL-like HTH" evidence="7">
    <location>
        <begin position="5"/>
        <end position="51"/>
    </location>
</feature>
<comment type="pathway">
    <text evidence="2">Porphyrin-containing compound metabolism.</text>
</comment>
<feature type="domain" description="Siroheme decarboxylase AsnC-like ligand binding" evidence="6">
    <location>
        <begin position="242"/>
        <end position="327"/>
    </location>
</feature>
<keyword evidence="1" id="KW-0456">Lyase</keyword>
<feature type="domain" description="Siroheme decarboxylase NirL-like HTH" evidence="7">
    <location>
        <begin position="189"/>
        <end position="232"/>
    </location>
</feature>
<evidence type="ECO:0000259" key="7">
    <source>
        <dbReference type="Pfam" id="PF22451"/>
    </source>
</evidence>
<evidence type="ECO:0000256" key="4">
    <source>
        <dbReference type="ARBA" id="ARBA00023471"/>
    </source>
</evidence>
<dbReference type="Gene3D" id="1.10.10.10">
    <property type="entry name" value="Winged helix-like DNA-binding domain superfamily/Winged helix DNA-binding domain"/>
    <property type="match status" value="1"/>
</dbReference>
<dbReference type="PANTHER" id="PTHR43413:SF1">
    <property type="entry name" value="SIROHEME DECARBOXYLASE NIRL SUBUNIT"/>
    <property type="match status" value="1"/>
</dbReference>
<comment type="similarity">
    <text evidence="3">Belongs to the Ahb/Nir family.</text>
</comment>
<evidence type="ECO:0000256" key="3">
    <source>
        <dbReference type="ARBA" id="ARBA00023457"/>
    </source>
</evidence>
<dbReference type="InterPro" id="IPR036390">
    <property type="entry name" value="WH_DNA-bd_sf"/>
</dbReference>
<dbReference type="OrthoDB" id="9806536at2"/>
<dbReference type="GO" id="GO:0016829">
    <property type="term" value="F:lyase activity"/>
    <property type="evidence" value="ECO:0007669"/>
    <property type="project" value="UniProtKB-KW"/>
</dbReference>
<dbReference type="Pfam" id="PF17805">
    <property type="entry name" value="AsnC_trans_reg2"/>
    <property type="match status" value="2"/>
</dbReference>
<reference evidence="9" key="1">
    <citation type="submission" date="2016-11" db="EMBL/GenBank/DDBJ databases">
        <authorList>
            <person name="Varghese N."/>
            <person name="Submissions S."/>
        </authorList>
    </citation>
    <scope>NUCLEOTIDE SEQUENCE [LARGE SCALE GENOMIC DNA]</scope>
    <source>
        <strain evidence="9">DSM 15449</strain>
    </source>
</reference>
<evidence type="ECO:0000256" key="5">
    <source>
        <dbReference type="ARBA" id="ARBA00048470"/>
    </source>
</evidence>
<protein>
    <recommendedName>
        <fullName evidence="4">siroheme decarboxylase</fullName>
        <ecNumber evidence="4">4.1.1.111</ecNumber>
    </recommendedName>
</protein>
<dbReference type="Proteomes" id="UP000183954">
    <property type="component" value="Unassembled WGS sequence"/>
</dbReference>
<evidence type="ECO:0000256" key="2">
    <source>
        <dbReference type="ARBA" id="ARBA00023444"/>
    </source>
</evidence>
<accession>A0A1M5XHG2</accession>